<dbReference type="RefSeq" id="XP_052132977.1">
    <property type="nucleotide sequence ID" value="XM_052277017.1"/>
</dbReference>
<sequence length="119" mass="13154">MLATDRYPVGQQHPDGYQPYHDQTLQSSRRHRSTSPWYRRLLDPDCLSLETCLGAGPLSGWEMVLTSLTVFAGATATVAATFFSIRDTLRYATFTPPCLTNVTQASKILSIITDGMIAI</sequence>
<reference evidence="4" key="1">
    <citation type="submission" date="2025-08" db="UniProtKB">
        <authorList>
            <consortium name="RefSeq"/>
        </authorList>
    </citation>
    <scope>IDENTIFICATION</scope>
    <source>
        <tissue evidence="4">Whole organism</tissue>
    </source>
</reference>
<dbReference type="OrthoDB" id="28208at2759"/>
<keyword evidence="3" id="KW-1185">Reference proteome</keyword>
<evidence type="ECO:0000313" key="3">
    <source>
        <dbReference type="Proteomes" id="UP000504606"/>
    </source>
</evidence>
<dbReference type="Proteomes" id="UP000504606">
    <property type="component" value="Unplaced"/>
</dbReference>
<gene>
    <name evidence="4" type="primary">LOC127752236</name>
</gene>
<keyword evidence="2" id="KW-1133">Transmembrane helix</keyword>
<feature type="transmembrane region" description="Helical" evidence="2">
    <location>
        <begin position="63"/>
        <end position="85"/>
    </location>
</feature>
<evidence type="ECO:0000256" key="1">
    <source>
        <dbReference type="SAM" id="MobiDB-lite"/>
    </source>
</evidence>
<protein>
    <submittedName>
        <fullName evidence="4">Uncharacterized protein LOC127752236</fullName>
    </submittedName>
</protein>
<name>A0A9C6XD00_FRAOC</name>
<proteinExistence type="predicted"/>
<organism evidence="3 4">
    <name type="scientific">Frankliniella occidentalis</name>
    <name type="common">Western flower thrips</name>
    <name type="synonym">Euthrips occidentalis</name>
    <dbReference type="NCBI Taxonomy" id="133901"/>
    <lineage>
        <taxon>Eukaryota</taxon>
        <taxon>Metazoa</taxon>
        <taxon>Ecdysozoa</taxon>
        <taxon>Arthropoda</taxon>
        <taxon>Hexapoda</taxon>
        <taxon>Insecta</taxon>
        <taxon>Pterygota</taxon>
        <taxon>Neoptera</taxon>
        <taxon>Paraneoptera</taxon>
        <taxon>Thysanoptera</taxon>
        <taxon>Terebrantia</taxon>
        <taxon>Thripoidea</taxon>
        <taxon>Thripidae</taxon>
        <taxon>Frankliniella</taxon>
    </lineage>
</organism>
<keyword evidence="2" id="KW-0812">Transmembrane</keyword>
<feature type="region of interest" description="Disordered" evidence="1">
    <location>
        <begin position="1"/>
        <end position="34"/>
    </location>
</feature>
<evidence type="ECO:0000256" key="2">
    <source>
        <dbReference type="SAM" id="Phobius"/>
    </source>
</evidence>
<evidence type="ECO:0000313" key="4">
    <source>
        <dbReference type="RefSeq" id="XP_052132977.1"/>
    </source>
</evidence>
<dbReference type="AlphaFoldDB" id="A0A9C6XD00"/>
<keyword evidence="2" id="KW-0472">Membrane</keyword>
<dbReference type="GeneID" id="127752236"/>
<dbReference type="KEGG" id="foc:127752236"/>
<accession>A0A9C6XD00</accession>